<gene>
    <name evidence="24 26" type="primary">UHRF2</name>
</gene>
<dbReference type="SMART" id="SM00466">
    <property type="entry name" value="SRA"/>
    <property type="match status" value="1"/>
</dbReference>
<dbReference type="UniPathway" id="UPA00143"/>
<dbReference type="CDD" id="cd20458">
    <property type="entry name" value="Tudor_UHRF2_rpt2"/>
    <property type="match status" value="1"/>
</dbReference>
<dbReference type="VGNC" id="VGNC:78714">
    <property type="gene designation" value="UHRF2"/>
</dbReference>
<evidence type="ECO:0000259" key="23">
    <source>
        <dbReference type="PROSITE" id="PS51015"/>
    </source>
</evidence>
<evidence type="ECO:0000256" key="6">
    <source>
        <dbReference type="ARBA" id="ARBA00022553"/>
    </source>
</evidence>
<evidence type="ECO:0000256" key="13">
    <source>
        <dbReference type="ARBA" id="ARBA00023157"/>
    </source>
</evidence>
<keyword evidence="12" id="KW-0832">Ubl conjugation</keyword>
<feature type="domain" description="YDG" evidence="23">
    <location>
        <begin position="448"/>
        <end position="612"/>
    </location>
</feature>
<evidence type="ECO:0000256" key="7">
    <source>
        <dbReference type="ARBA" id="ARBA00022679"/>
    </source>
</evidence>
<feature type="compositionally biased region" description="Polar residues" evidence="20">
    <location>
        <begin position="82"/>
        <end position="96"/>
    </location>
</feature>
<comment type="domain">
    <text evidence="19">The YDG domain mediates the interaction with histone H3.</text>
</comment>
<evidence type="ECO:0000313" key="26">
    <source>
        <dbReference type="VGNC" id="VGNC:78714"/>
    </source>
</evidence>
<evidence type="ECO:0000256" key="16">
    <source>
        <dbReference type="ARBA" id="ARBA00062042"/>
    </source>
</evidence>
<dbReference type="SMR" id="A0A1D5Q2L6"/>
<protein>
    <recommendedName>
        <fullName evidence="19">E3 ubiquitin-protein ligase UHRF</fullName>
        <ecNumber evidence="19">2.3.2.27</ecNumber>
    </recommendedName>
    <alternativeName>
        <fullName evidence="19">RING-type E3 ubiquitin transferase UHRF</fullName>
    </alternativeName>
    <alternativeName>
        <fullName evidence="19">Ubiquitin-like PHD and RING finger domain-containing protein</fullName>
    </alternativeName>
    <alternativeName>
        <fullName evidence="19">Ubiquitin-like-containing PHD and RING finger domains protein</fullName>
    </alternativeName>
</protein>
<dbReference type="FunFam" id="2.30.30.1150:FF:000001">
    <property type="entry name" value="E3 ubiquitin-protein ligase UHRF2 isoform X1"/>
    <property type="match status" value="1"/>
</dbReference>
<dbReference type="InterPro" id="IPR029071">
    <property type="entry name" value="Ubiquitin-like_domsf"/>
</dbReference>
<reference evidence="24" key="3">
    <citation type="submission" date="2025-08" db="UniProtKB">
        <authorList>
            <consortium name="Ensembl"/>
        </authorList>
    </citation>
    <scope>IDENTIFICATION</scope>
    <source>
        <strain evidence="24">17573</strain>
    </source>
</reference>
<dbReference type="Pfam" id="PF00240">
    <property type="entry name" value="ubiquitin"/>
    <property type="match status" value="1"/>
</dbReference>
<dbReference type="Gene3D" id="3.30.40.10">
    <property type="entry name" value="Zinc/RING finger domain, C3HC4 (zinc finger)"/>
    <property type="match status" value="1"/>
</dbReference>
<dbReference type="AlphaFoldDB" id="A0A1D5Q2L6"/>
<dbReference type="InterPro" id="IPR045134">
    <property type="entry name" value="UHRF1/2-like"/>
</dbReference>
<dbReference type="GeneTree" id="ENSGT00390000008296"/>
<dbReference type="FunFam" id="3.10.20.90:FF:000165">
    <property type="entry name" value="E3 ubiquitin-protein ligase UHRF2 isoform X1"/>
    <property type="match status" value="1"/>
</dbReference>
<dbReference type="SUPFAM" id="SSF88697">
    <property type="entry name" value="PUA domain-like"/>
    <property type="match status" value="1"/>
</dbReference>
<dbReference type="InterPro" id="IPR000626">
    <property type="entry name" value="Ubiquitin-like_dom"/>
</dbReference>
<dbReference type="SMART" id="SM00213">
    <property type="entry name" value="UBQ"/>
    <property type="match status" value="1"/>
</dbReference>
<dbReference type="Bgee" id="ENSMMUG00000002176">
    <property type="expression patterns" value="Expressed in ileum and 20 other cell types or tissues"/>
</dbReference>
<dbReference type="VEuPathDB" id="HostDB:ENSMMUG00000002176"/>
<dbReference type="Gene3D" id="3.10.20.90">
    <property type="entry name" value="Phosphatidylinositol 3-kinase Catalytic Subunit, Chain A, domain 1"/>
    <property type="match status" value="1"/>
</dbReference>
<feature type="domain" description="PHD-type" evidence="21">
    <location>
        <begin position="344"/>
        <end position="395"/>
    </location>
</feature>
<dbReference type="InterPro" id="IPR011011">
    <property type="entry name" value="Znf_FYVE_PHD"/>
</dbReference>
<dbReference type="FunFam" id="2.30.30.30:FF:000142">
    <property type="entry name" value="E3 ubiquitin-protein ligase UHRF2"/>
    <property type="match status" value="1"/>
</dbReference>
<evidence type="ECO:0000256" key="1">
    <source>
        <dbReference type="ARBA" id="ARBA00000900"/>
    </source>
</evidence>
<comment type="subcellular location">
    <subcellularLocation>
        <location evidence="3">Chromosome</location>
    </subcellularLocation>
    <subcellularLocation>
        <location evidence="2 18 19">Nucleus</location>
    </subcellularLocation>
</comment>
<keyword evidence="10 19" id="KW-0833">Ubl conjugation pathway</keyword>
<dbReference type="Ensembl" id="ENSMMUT00000070738.2">
    <property type="protein sequence ID" value="ENSMMUP00000042278.2"/>
    <property type="gene ID" value="ENSMMUG00000002176.4"/>
</dbReference>
<dbReference type="FunFam" id="2.30.280.10:FF:000001">
    <property type="entry name" value="E3 ubiquitin-protein ligase UHRF1 isoform 1"/>
    <property type="match status" value="1"/>
</dbReference>
<evidence type="ECO:0000259" key="21">
    <source>
        <dbReference type="PROSITE" id="PS50016"/>
    </source>
</evidence>
<dbReference type="CDD" id="cd15617">
    <property type="entry name" value="PHD_UHRF2"/>
    <property type="match status" value="1"/>
</dbReference>
<evidence type="ECO:0000256" key="4">
    <source>
        <dbReference type="ARBA" id="ARBA00004906"/>
    </source>
</evidence>
<evidence type="ECO:0000256" key="15">
    <source>
        <dbReference type="ARBA" id="ARBA00023306"/>
    </source>
</evidence>
<dbReference type="GO" id="GO:0000792">
    <property type="term" value="C:heterochromatin"/>
    <property type="evidence" value="ECO:0007669"/>
    <property type="project" value="UniProtKB-ARBA"/>
</dbReference>
<dbReference type="SMART" id="SM00249">
    <property type="entry name" value="PHD"/>
    <property type="match status" value="1"/>
</dbReference>
<keyword evidence="14 18" id="KW-0539">Nucleus</keyword>
<evidence type="ECO:0000256" key="3">
    <source>
        <dbReference type="ARBA" id="ARBA00004286"/>
    </source>
</evidence>
<comment type="function">
    <text evidence="19">Multi domain E3 ubiquitin ligase that also plays a role in DNA methylation and histone modifications.</text>
</comment>
<dbReference type="Gene3D" id="2.30.280.10">
    <property type="entry name" value="SRA-YDG"/>
    <property type="match status" value="1"/>
</dbReference>
<feature type="region of interest" description="Disordered" evidence="20">
    <location>
        <begin position="642"/>
        <end position="672"/>
    </location>
</feature>
<dbReference type="EC" id="2.3.2.27" evidence="19"/>
<evidence type="ECO:0000256" key="19">
    <source>
        <dbReference type="RuleBase" id="RU369101"/>
    </source>
</evidence>
<dbReference type="Gene3D" id="2.30.30.1150">
    <property type="match status" value="1"/>
</dbReference>
<evidence type="ECO:0000256" key="10">
    <source>
        <dbReference type="ARBA" id="ARBA00022786"/>
    </source>
</evidence>
<name>A0A1D5Q2L6_MACMU</name>
<reference evidence="25" key="1">
    <citation type="journal article" date="2007" name="Science">
        <title>Evolutionary and biomedical insights from the rhesus macaque genome.</title>
        <authorList>
            <person name="Gibbs R.A."/>
            <person name="Rogers J."/>
            <person name="Katze M.G."/>
            <person name="Bumgarner R."/>
            <person name="Weinstock G.M."/>
            <person name="Mardis E.R."/>
            <person name="Remington K.A."/>
            <person name="Strausberg R.L."/>
            <person name="Venter J.C."/>
            <person name="Wilson R.K."/>
            <person name="Batzer M.A."/>
            <person name="Bustamante C.D."/>
            <person name="Eichler E.E."/>
            <person name="Hahn M.W."/>
            <person name="Hardison R.C."/>
            <person name="Makova K.D."/>
            <person name="Miller W."/>
            <person name="Milosavljevic A."/>
            <person name="Palermo R.E."/>
            <person name="Siepel A."/>
            <person name="Sikela J.M."/>
            <person name="Attaway T."/>
            <person name="Bell S."/>
            <person name="Bernard K.E."/>
            <person name="Buhay C.J."/>
            <person name="Chandrabose M.N."/>
            <person name="Dao M."/>
            <person name="Davis C."/>
            <person name="Delehaunty K.D."/>
            <person name="Ding Y."/>
            <person name="Dinh H.H."/>
            <person name="Dugan-Rocha S."/>
            <person name="Fulton L.A."/>
            <person name="Gabisi R.A."/>
            <person name="Garner T.T."/>
            <person name="Godfrey J."/>
            <person name="Hawes A.C."/>
            <person name="Hernandez J."/>
            <person name="Hines S."/>
            <person name="Holder M."/>
            <person name="Hume J."/>
            <person name="Jhangiani S.N."/>
            <person name="Joshi V."/>
            <person name="Khan Z.M."/>
            <person name="Kirkness E.F."/>
            <person name="Cree A."/>
            <person name="Fowler R.G."/>
            <person name="Lee S."/>
            <person name="Lewis L.R."/>
            <person name="Li Z."/>
            <person name="Liu Y.-S."/>
            <person name="Moore S.M."/>
            <person name="Muzny D."/>
            <person name="Nazareth L.V."/>
            <person name="Ngo D.N."/>
            <person name="Okwuonu G.O."/>
            <person name="Pai G."/>
            <person name="Parker D."/>
            <person name="Paul H.A."/>
            <person name="Pfannkoch C."/>
            <person name="Pohl C.S."/>
            <person name="Rogers Y.-H.C."/>
            <person name="Ruiz S.J."/>
            <person name="Sabo A."/>
            <person name="Santibanez J."/>
            <person name="Schneider B.W."/>
            <person name="Smith S.M."/>
            <person name="Sodergren E."/>
            <person name="Svatek A.F."/>
            <person name="Utterback T.R."/>
            <person name="Vattathil S."/>
            <person name="Warren W."/>
            <person name="White C.S."/>
            <person name="Chinwalla A.T."/>
            <person name="Feng Y."/>
            <person name="Halpern A.L."/>
            <person name="Hillier L.W."/>
            <person name="Huang X."/>
            <person name="Minx P."/>
            <person name="Nelson J.O."/>
            <person name="Pepin K.H."/>
            <person name="Qin X."/>
            <person name="Sutton G.G."/>
            <person name="Venter E."/>
            <person name="Walenz B.P."/>
            <person name="Wallis J.W."/>
            <person name="Worley K.C."/>
            <person name="Yang S.-P."/>
            <person name="Jones S.M."/>
            <person name="Marra M.A."/>
            <person name="Rocchi M."/>
            <person name="Schein J.E."/>
            <person name="Baertsch R."/>
            <person name="Clarke L."/>
            <person name="Csuros M."/>
            <person name="Glasscock J."/>
            <person name="Harris R.A."/>
            <person name="Havlak P."/>
            <person name="Jackson A.R."/>
            <person name="Jiang H."/>
            <person name="Liu Y."/>
            <person name="Messina D.N."/>
            <person name="Shen Y."/>
            <person name="Song H.X.-Z."/>
            <person name="Wylie T."/>
            <person name="Zhang L."/>
            <person name="Birney E."/>
            <person name="Han K."/>
            <person name="Konkel M.K."/>
            <person name="Lee J."/>
            <person name="Smit A.F.A."/>
            <person name="Ullmer B."/>
            <person name="Wang H."/>
            <person name="Xing J."/>
            <person name="Burhans R."/>
            <person name="Cheng Z."/>
            <person name="Karro J.E."/>
            <person name="Ma J."/>
            <person name="Raney B."/>
            <person name="She X."/>
            <person name="Cox M.J."/>
            <person name="Demuth J.P."/>
            <person name="Dumas L.J."/>
            <person name="Han S.-G."/>
            <person name="Hopkins J."/>
            <person name="Karimpour-Fard A."/>
            <person name="Kim Y.H."/>
            <person name="Pollack J.R."/>
            <person name="Vinar T."/>
            <person name="Addo-Quaye C."/>
            <person name="Degenhardt J."/>
            <person name="Denby A."/>
            <person name="Hubisz M.J."/>
            <person name="Indap A."/>
            <person name="Kosiol C."/>
            <person name="Lahn B.T."/>
            <person name="Lawson H.A."/>
            <person name="Marklein A."/>
            <person name="Nielsen R."/>
            <person name="Vallender E.J."/>
            <person name="Clark A.G."/>
            <person name="Ferguson B."/>
            <person name="Hernandez R.D."/>
            <person name="Hirani K."/>
            <person name="Kehrer-Sawatzki H."/>
            <person name="Kolb J."/>
            <person name="Patil S."/>
            <person name="Pu L.-L."/>
            <person name="Ren Y."/>
            <person name="Smith D.G."/>
            <person name="Wheeler D.A."/>
            <person name="Schenck I."/>
            <person name="Ball E.V."/>
            <person name="Chen R."/>
            <person name="Cooper D.N."/>
            <person name="Giardine B."/>
            <person name="Hsu F."/>
            <person name="Kent W.J."/>
            <person name="Lesk A."/>
            <person name="Nelson D.L."/>
            <person name="O'brien W.E."/>
            <person name="Pruefer K."/>
            <person name="Stenson P.D."/>
            <person name="Wallace J.C."/>
            <person name="Ke H."/>
            <person name="Liu X.-M."/>
            <person name="Wang P."/>
            <person name="Xiang A.P."/>
            <person name="Yang F."/>
            <person name="Barber G.P."/>
            <person name="Haussler D."/>
            <person name="Karolchik D."/>
            <person name="Kern A.D."/>
            <person name="Kuhn R.M."/>
            <person name="Smith K.E."/>
            <person name="Zwieg A.S."/>
        </authorList>
    </citation>
    <scope>NUCLEOTIDE SEQUENCE [LARGE SCALE GENOMIC DNA]</scope>
    <source>
        <strain evidence="25">17573</strain>
    </source>
</reference>
<keyword evidence="11 19" id="KW-0862">Zinc</keyword>
<feature type="region of interest" description="Disordered" evidence="20">
    <location>
        <begin position="153"/>
        <end position="199"/>
    </location>
</feature>
<dbReference type="SUPFAM" id="SSF57903">
    <property type="entry name" value="FYVE/PHD zinc finger"/>
    <property type="match status" value="1"/>
</dbReference>
<dbReference type="SUPFAM" id="SSF54236">
    <property type="entry name" value="Ubiquitin-like"/>
    <property type="match status" value="1"/>
</dbReference>
<dbReference type="CDD" id="cd17123">
    <property type="entry name" value="Ubl_UHRF2"/>
    <property type="match status" value="1"/>
</dbReference>
<dbReference type="GO" id="GO:0042393">
    <property type="term" value="F:histone binding"/>
    <property type="evidence" value="ECO:0007669"/>
    <property type="project" value="UniProtKB-UniRule"/>
</dbReference>
<evidence type="ECO:0000259" key="22">
    <source>
        <dbReference type="PROSITE" id="PS50053"/>
    </source>
</evidence>
<keyword evidence="5" id="KW-0158">Chromosome</keyword>
<dbReference type="InterPro" id="IPR015947">
    <property type="entry name" value="PUA-like_sf"/>
</dbReference>
<keyword evidence="13" id="KW-1015">Disulfide bond</keyword>
<keyword evidence="19" id="KW-0238">DNA-binding</keyword>
<dbReference type="InterPro" id="IPR036987">
    <property type="entry name" value="SRA-YDG_sf"/>
</dbReference>
<comment type="domain">
    <text evidence="19">The tudor-like regions specifically recognize and bind histone H3 unmethylated at 'Arg-2' (H3R2me0), while the PHD-type zinc finger specifically recognizes and binds histone H3 trimethylated at 'Lys-9' (H3K9me3).</text>
</comment>
<feature type="compositionally biased region" description="Polar residues" evidence="20">
    <location>
        <begin position="188"/>
        <end position="199"/>
    </location>
</feature>
<evidence type="ECO:0000256" key="18">
    <source>
        <dbReference type="PROSITE-ProRule" id="PRU00358"/>
    </source>
</evidence>
<proteinExistence type="predicted"/>
<keyword evidence="6" id="KW-0597">Phosphoprotein</keyword>
<keyword evidence="25" id="KW-1185">Reference proteome</keyword>
<dbReference type="Proteomes" id="UP000006718">
    <property type="component" value="Chromosome 15"/>
</dbReference>
<comment type="pathway">
    <text evidence="4 19">Protein modification; protein ubiquitination.</text>
</comment>
<evidence type="ECO:0000256" key="8">
    <source>
        <dbReference type="ARBA" id="ARBA00022723"/>
    </source>
</evidence>
<dbReference type="InterPro" id="IPR013083">
    <property type="entry name" value="Znf_RING/FYVE/PHD"/>
</dbReference>
<comment type="catalytic activity">
    <reaction evidence="1 19">
        <text>S-ubiquitinyl-[E2 ubiquitin-conjugating enzyme]-L-cysteine + [acceptor protein]-L-lysine = [E2 ubiquitin-conjugating enzyme]-L-cysteine + N(6)-ubiquitinyl-[acceptor protein]-L-lysine.</text>
        <dbReference type="EC" id="2.3.2.27"/>
    </reaction>
</comment>
<dbReference type="InterPro" id="IPR001965">
    <property type="entry name" value="Znf_PHD"/>
</dbReference>
<dbReference type="CDD" id="cd20456">
    <property type="entry name" value="Tudor_UHRF2_rpt1"/>
    <property type="match status" value="1"/>
</dbReference>
<dbReference type="Pfam" id="PF02182">
    <property type="entry name" value="SAD_SRA"/>
    <property type="match status" value="1"/>
</dbReference>
<evidence type="ECO:0000256" key="20">
    <source>
        <dbReference type="SAM" id="MobiDB-lite"/>
    </source>
</evidence>
<dbReference type="GO" id="GO:0051865">
    <property type="term" value="P:protein autoubiquitination"/>
    <property type="evidence" value="ECO:0007669"/>
    <property type="project" value="UniProtKB-ARBA"/>
</dbReference>
<dbReference type="PANTHER" id="PTHR14140:SF3">
    <property type="entry name" value="E3 UBIQUITIN-PROTEIN LIGASE UHRF2"/>
    <property type="match status" value="1"/>
</dbReference>
<organism evidence="24 25">
    <name type="scientific">Macaca mulatta</name>
    <name type="common">Rhesus macaque</name>
    <dbReference type="NCBI Taxonomy" id="9544"/>
    <lineage>
        <taxon>Eukaryota</taxon>
        <taxon>Metazoa</taxon>
        <taxon>Chordata</taxon>
        <taxon>Craniata</taxon>
        <taxon>Vertebrata</taxon>
        <taxon>Euteleostomi</taxon>
        <taxon>Mammalia</taxon>
        <taxon>Eutheria</taxon>
        <taxon>Euarchontoglires</taxon>
        <taxon>Primates</taxon>
        <taxon>Haplorrhini</taxon>
        <taxon>Catarrhini</taxon>
        <taxon>Cercopithecidae</taxon>
        <taxon>Cercopithecinae</taxon>
        <taxon>Macaca</taxon>
    </lineage>
</organism>
<dbReference type="ExpressionAtlas" id="A0A1D5Q2L6">
    <property type="expression patterns" value="baseline and differential"/>
</dbReference>
<reference evidence="24" key="4">
    <citation type="submission" date="2025-09" db="UniProtKB">
        <authorList>
            <consortium name="Ensembl"/>
        </authorList>
    </citation>
    <scope>IDENTIFICATION</scope>
    <source>
        <strain evidence="24">17573</strain>
    </source>
</reference>
<dbReference type="GO" id="GO:0062072">
    <property type="term" value="F:histone H3K9me2/3 reader activity"/>
    <property type="evidence" value="ECO:0007669"/>
    <property type="project" value="UniProtKB-ARBA"/>
</dbReference>
<dbReference type="PROSITE" id="PS50053">
    <property type="entry name" value="UBIQUITIN_2"/>
    <property type="match status" value="1"/>
</dbReference>
<dbReference type="InterPro" id="IPR047467">
    <property type="entry name" value="PHD_UHRF2"/>
</dbReference>
<evidence type="ECO:0000256" key="17">
    <source>
        <dbReference type="PROSITE-ProRule" id="PRU00146"/>
    </source>
</evidence>
<reference evidence="24" key="2">
    <citation type="submission" date="2019-01" db="EMBL/GenBank/DDBJ databases">
        <authorList>
            <person name="Graves T."/>
            <person name="Eichler E.E."/>
            <person name="Wilson R.K."/>
        </authorList>
    </citation>
    <scope>NUCLEOTIDE SEQUENCE [LARGE SCALE GENOMIC DNA]</scope>
    <source>
        <strain evidence="24">17573</strain>
    </source>
</reference>
<keyword evidence="8 19" id="KW-0479">Metal-binding</keyword>
<evidence type="ECO:0000313" key="25">
    <source>
        <dbReference type="Proteomes" id="UP000006718"/>
    </source>
</evidence>
<keyword evidence="9 17" id="KW-0863">Zinc-finger</keyword>
<comment type="subunit">
    <text evidence="16">Homodimer; disulfide-linked. Binds methylated CpG containing oligonucleotides. Interacts with H3; the interaction has a preference for the 'Lys-9' trimethylated form of H3 (H3K9me3). Interacts with PCNP. Interacts with HDAC1. Interacts directly with CCNE1; the interaction ubiquitinates CCNE1 and appears independent of CCNE1 phosphorylation. Interacts with CCND1; the interaction ubiquitinates CCND1 and appears independent of CCND1 phosphorylation. Interacts with p53/TP53 and RB1. Interacts with UBE2I. Interacts with ZNF618. Interacts with UHRF1. Interacts with FANCD2. Interacts with ATR. Interacts with PCNA.</text>
</comment>
<accession>A0A1D5Q2L6</accession>
<evidence type="ECO:0000256" key="12">
    <source>
        <dbReference type="ARBA" id="ARBA00022843"/>
    </source>
</evidence>
<dbReference type="GO" id="GO:0005634">
    <property type="term" value="C:nucleus"/>
    <property type="evidence" value="ECO:0007669"/>
    <property type="project" value="UniProtKB-SubCell"/>
</dbReference>
<evidence type="ECO:0000256" key="14">
    <source>
        <dbReference type="ARBA" id="ARBA00023242"/>
    </source>
</evidence>
<dbReference type="Gene3D" id="2.30.30.140">
    <property type="match status" value="1"/>
</dbReference>
<dbReference type="PROSITE" id="PS51015">
    <property type="entry name" value="YDG"/>
    <property type="match status" value="1"/>
</dbReference>
<evidence type="ECO:0000313" key="24">
    <source>
        <dbReference type="Ensembl" id="ENSMMUP00000042278.2"/>
    </source>
</evidence>
<dbReference type="Pfam" id="PF12148">
    <property type="entry name" value="TTD"/>
    <property type="match status" value="1"/>
</dbReference>
<evidence type="ECO:0000256" key="9">
    <source>
        <dbReference type="ARBA" id="ARBA00022771"/>
    </source>
</evidence>
<dbReference type="InterPro" id="IPR019787">
    <property type="entry name" value="Znf_PHD-finger"/>
</dbReference>
<sequence>MWIQVRTIDGSKTCTIEDVSRKATIEELRERVWALFDVRPECQRLFYRGKQLENGYTLFDYDVGLNDIIQLLVRPDPDHLPGTSTQIEAKPCSNSPPKVKKAPRVGPSSQPSTSARARLIDPGFGIYKVNELVDARDVGLGAWFEAHIHSVTRASDGQSRGKTPLKNGSSCKRTNGNIKHKSKENTNKLDNVPSTSNSDSVAADEDVIYHIQYDEYPESGTLEMNVKDLRPRARTILKWNELNVGDVVMVNYNVESPGQRGFWFDAEITTLKTISRTKKELRVKIFLGGSEGTLNDCKIISVDEIFKIEKPGAHPLSFADGKFLRRNDPECDLCGGDPDKKCHSCSCRVCGGKHEPNMQLLCDECNVAYHIYCLNPPLDKVPEEEYWYCPSCKTDSSEVVKAGERLKMSKKKAKMPSASTESRRDWGRGMACVGRTRECTIVPSNHYGPIPGIPVGSTWRFRVQVSEAGVHRPHVGGIHGRSNDGAYSLVLAGGFADEVDRGDEFTYTGSGGKNLAGNKRIGAPSADQTLTNMNRALALNCDAPLDDKIGAESRNWRAGKPVRVIRSFKGRKISKYAPEEGNRYDGIYKVVKYWPEISSSHGFLVWRYLLRRDDVEPAPWTSEGIERSRRLCLRLQYPAGYPSDKEGKKTKGQSKKQPSGTTKRPISDDDCPSASKVYKASDSAEAIEAFQLTPQQQHLIREDCQNQKLWDEVLAHLVEGPDCLQRSFKAQVFSCPACRHDLGQNYIMIPNEILQTLLDLFFPGYSKGR</sequence>
<keyword evidence="15" id="KW-0131">Cell cycle</keyword>
<dbReference type="GO" id="GO:0003677">
    <property type="term" value="F:DNA binding"/>
    <property type="evidence" value="ECO:0007669"/>
    <property type="project" value="UniProtKB-KW"/>
</dbReference>
<dbReference type="InterPro" id="IPR021991">
    <property type="entry name" value="TTD_dom"/>
</dbReference>
<dbReference type="PANTHER" id="PTHR14140">
    <property type="entry name" value="E3 UBIQUITIN-PROTEIN LIGASE UHRF-RELATED"/>
    <property type="match status" value="1"/>
</dbReference>
<dbReference type="GO" id="GO:0061630">
    <property type="term" value="F:ubiquitin protein ligase activity"/>
    <property type="evidence" value="ECO:0007669"/>
    <property type="project" value="UniProtKB-UniRule"/>
</dbReference>
<dbReference type="InterPro" id="IPR047468">
    <property type="entry name" value="Ubl_UHRF2"/>
</dbReference>
<dbReference type="GO" id="GO:0008270">
    <property type="term" value="F:zinc ion binding"/>
    <property type="evidence" value="ECO:0007669"/>
    <property type="project" value="UniProtKB-KW"/>
</dbReference>
<dbReference type="InterPro" id="IPR047407">
    <property type="entry name" value="Tudor_UHRF2_rpt1"/>
</dbReference>
<feature type="region of interest" description="Disordered" evidence="20">
    <location>
        <begin position="80"/>
        <end position="116"/>
    </location>
</feature>
<evidence type="ECO:0000256" key="11">
    <source>
        <dbReference type="ARBA" id="ARBA00022833"/>
    </source>
</evidence>
<keyword evidence="7 19" id="KW-0808">Transferase</keyword>
<dbReference type="Pfam" id="PF00628">
    <property type="entry name" value="PHD"/>
    <property type="match status" value="1"/>
</dbReference>
<dbReference type="InterPro" id="IPR003105">
    <property type="entry name" value="SRA_YDG"/>
</dbReference>
<feature type="domain" description="Ubiquitin-like" evidence="22">
    <location>
        <begin position="1"/>
        <end position="74"/>
    </location>
</feature>
<dbReference type="PROSITE" id="PS50016">
    <property type="entry name" value="ZF_PHD_2"/>
    <property type="match status" value="1"/>
</dbReference>
<feature type="compositionally biased region" description="Polar residues" evidence="20">
    <location>
        <begin position="153"/>
        <end position="177"/>
    </location>
</feature>
<evidence type="ECO:0000256" key="2">
    <source>
        <dbReference type="ARBA" id="ARBA00004123"/>
    </source>
</evidence>
<evidence type="ECO:0000256" key="5">
    <source>
        <dbReference type="ARBA" id="ARBA00022454"/>
    </source>
</evidence>